<protein>
    <submittedName>
        <fullName evidence="1">Uncharacterized protein</fullName>
    </submittedName>
</protein>
<evidence type="ECO:0000313" key="1">
    <source>
        <dbReference type="EMBL" id="MBI2097303.1"/>
    </source>
</evidence>
<organism evidence="1 2">
    <name type="scientific">Candidatus Sungiibacteriota bacterium</name>
    <dbReference type="NCBI Taxonomy" id="2750080"/>
    <lineage>
        <taxon>Bacteria</taxon>
        <taxon>Candidatus Sungiibacteriota</taxon>
    </lineage>
</organism>
<reference evidence="1" key="1">
    <citation type="submission" date="2020-07" db="EMBL/GenBank/DDBJ databases">
        <title>Huge and variable diversity of episymbiotic CPR bacteria and DPANN archaea in groundwater ecosystems.</title>
        <authorList>
            <person name="He C.Y."/>
            <person name="Keren R."/>
            <person name="Whittaker M."/>
            <person name="Farag I.F."/>
            <person name="Doudna J."/>
            <person name="Cate J.H.D."/>
            <person name="Banfield J.F."/>
        </authorList>
    </citation>
    <scope>NUCLEOTIDE SEQUENCE</scope>
    <source>
        <strain evidence="1">NC_groundwater_193_Ag_S-0.1um_51_7</strain>
    </source>
</reference>
<dbReference type="EMBL" id="JACOZA010000105">
    <property type="protein sequence ID" value="MBI2097303.1"/>
    <property type="molecule type" value="Genomic_DNA"/>
</dbReference>
<gene>
    <name evidence="1" type="ORF">HYT40_04150</name>
</gene>
<comment type="caution">
    <text evidence="1">The sequence shown here is derived from an EMBL/GenBank/DDBJ whole genome shotgun (WGS) entry which is preliminary data.</text>
</comment>
<sequence length="258" mass="28517">MSDIGVLTTTFYKSMEELRFHLACQLVGNAIAVGHGVMVVDGSPDAAIGRSFLWLGAAVLPQTASGLGRSRRELFRHALDQGSHRGLLPQIFLWTEEKVDLVRWIPRIAAPIERGEADIVIPARTDQSWASYPAFQIESEKAANAVYAEVTGNAFDAMFGPVAYSRRMGSYFAECNPKERYGAADNYIQHVAPLEAMADGARVVSVPVDFFYPSAQKAEEEAALSEAMREKRRRQFEDCTQTYRLVAAALGLPKRKNS</sequence>
<evidence type="ECO:0000313" key="2">
    <source>
        <dbReference type="Proteomes" id="UP000724148"/>
    </source>
</evidence>
<proteinExistence type="predicted"/>
<dbReference type="Proteomes" id="UP000724148">
    <property type="component" value="Unassembled WGS sequence"/>
</dbReference>
<name>A0A931SEP7_9BACT</name>
<dbReference type="AlphaFoldDB" id="A0A931SEP7"/>
<accession>A0A931SEP7</accession>